<name>A0A1H7RFW1_9GAMM</name>
<keyword evidence="2" id="KW-1185">Reference proteome</keyword>
<evidence type="ECO:0000313" key="2">
    <source>
        <dbReference type="Proteomes" id="UP000199297"/>
    </source>
</evidence>
<sequence>MSPEQLKTLQHLTHLFEAGCAGHEQIKQLSMLLAEINHQTDLSEDLFAKISFEQT</sequence>
<dbReference type="EMBL" id="FOBI01000014">
    <property type="protein sequence ID" value="SEL59052.1"/>
    <property type="molecule type" value="Genomic_DNA"/>
</dbReference>
<dbReference type="OrthoDB" id="6228570at2"/>
<proteinExistence type="predicted"/>
<reference evidence="2" key="1">
    <citation type="submission" date="2016-10" db="EMBL/GenBank/DDBJ databases">
        <authorList>
            <person name="Varghese N."/>
            <person name="Submissions S."/>
        </authorList>
    </citation>
    <scope>NUCLEOTIDE SEQUENCE [LARGE SCALE GENOMIC DNA]</scope>
    <source>
        <strain evidence="2">CGMCC 1.9127</strain>
    </source>
</reference>
<dbReference type="RefSeq" id="WP_158088365.1">
    <property type="nucleotide sequence ID" value="NZ_FOBI01000014.1"/>
</dbReference>
<protein>
    <submittedName>
        <fullName evidence="1">Uncharacterized protein</fullName>
    </submittedName>
</protein>
<gene>
    <name evidence="1" type="ORF">SAMN05216262_11486</name>
</gene>
<organism evidence="1 2">
    <name type="scientific">Colwellia chukchiensis</name>
    <dbReference type="NCBI Taxonomy" id="641665"/>
    <lineage>
        <taxon>Bacteria</taxon>
        <taxon>Pseudomonadati</taxon>
        <taxon>Pseudomonadota</taxon>
        <taxon>Gammaproteobacteria</taxon>
        <taxon>Alteromonadales</taxon>
        <taxon>Colwelliaceae</taxon>
        <taxon>Colwellia</taxon>
    </lineage>
</organism>
<evidence type="ECO:0000313" key="1">
    <source>
        <dbReference type="EMBL" id="SEL59052.1"/>
    </source>
</evidence>
<dbReference type="Proteomes" id="UP000199297">
    <property type="component" value="Unassembled WGS sequence"/>
</dbReference>
<accession>A0A1H7RFW1</accession>
<dbReference type="AlphaFoldDB" id="A0A1H7RFW1"/>
<dbReference type="STRING" id="641665.GCA_002104455_01310"/>